<gene>
    <name evidence="1" type="ORF">NQ176_g6271</name>
</gene>
<reference evidence="1" key="1">
    <citation type="submission" date="2022-08" db="EMBL/GenBank/DDBJ databases">
        <title>Genome Sequence of Lecanicillium fungicola.</title>
        <authorList>
            <person name="Buettner E."/>
        </authorList>
    </citation>
    <scope>NUCLEOTIDE SEQUENCE</scope>
    <source>
        <strain evidence="1">Babe33</strain>
    </source>
</reference>
<evidence type="ECO:0000313" key="1">
    <source>
        <dbReference type="EMBL" id="KAJ2974024.1"/>
    </source>
</evidence>
<comment type="caution">
    <text evidence="1">The sequence shown here is derived from an EMBL/GenBank/DDBJ whole genome shotgun (WGS) entry which is preliminary data.</text>
</comment>
<proteinExistence type="predicted"/>
<organism evidence="1 2">
    <name type="scientific">Zarea fungicola</name>
    <dbReference type="NCBI Taxonomy" id="93591"/>
    <lineage>
        <taxon>Eukaryota</taxon>
        <taxon>Fungi</taxon>
        <taxon>Dikarya</taxon>
        <taxon>Ascomycota</taxon>
        <taxon>Pezizomycotina</taxon>
        <taxon>Sordariomycetes</taxon>
        <taxon>Hypocreomycetidae</taxon>
        <taxon>Hypocreales</taxon>
        <taxon>Cordycipitaceae</taxon>
        <taxon>Zarea</taxon>
    </lineage>
</organism>
<accession>A0ACC1N4L7</accession>
<dbReference type="EMBL" id="JANJQO010000885">
    <property type="protein sequence ID" value="KAJ2974024.1"/>
    <property type="molecule type" value="Genomic_DNA"/>
</dbReference>
<name>A0ACC1N4L7_9HYPO</name>
<evidence type="ECO:0000313" key="2">
    <source>
        <dbReference type="Proteomes" id="UP001143910"/>
    </source>
</evidence>
<protein>
    <submittedName>
        <fullName evidence="1">Uncharacterized protein</fullName>
    </submittedName>
</protein>
<sequence>MKIDNKRSIINEISALRHGPEVRLGTRSNELAQPRQCDYATEATAQQDCAFTSIAPKSDKISESANSNIDDVEQVMMTSTDVALPSTLLPFSEAVYRRTFITLVAPPSNPTQPAKSDSGQTIKPSPVPQSSSVPQPSQSPTEQPKSAPEQTKKPAPAQSPANSQSNEPSSQTSTQPSPTRSTETTSTTTTALSVQPTDTTIPPFTGPKQTADEPLDSTRLSPPRAKGLSRGAEVGIVIGSIVFAAVLLCAAMFYWYRRKPSRNTIFTNNNPALVPRRKISHTRNMSSMSSMRQPLTGTRLPPAIPVADMSESPFPQPNRPLPPLPTQQSRFDPSYAGAKTVQSQCKVGAN</sequence>
<keyword evidence="2" id="KW-1185">Reference proteome</keyword>
<dbReference type="Proteomes" id="UP001143910">
    <property type="component" value="Unassembled WGS sequence"/>
</dbReference>